<name>B0CEJ6_ACAM1</name>
<sequence length="593" mass="64667">MVFKSFTYPAVAFMGVAAVAIAPHPAQALSPDQISGIAKQVTVLIDGQNPGSGVIIDRNGDTYTVLTAFHVVGTPDEYDVVTPTDQRYKLDYQTVKRLPGVDLAVLKFKSNKTYKVADLGNSTQVQEGKPIYVAGFPQPTQAINLSIYRFTEGRLTANSSKPLADGYALVYNNSTRPGMSGGPVLNDQGALVGIHGRSDAQQQGNVYFKNDTNLGVPIDTFSMMAPQIGVKLDSIPGSSTPSPSIPATAPTRPPRPPVPQGPRAGDFYLQATDKLQRGDSQGALRDLNQAISLNPNYANAYGDRATIKFQQGDRRGALADLDQAIQIDPQLADAYGIRGLYRVVTGNIRGAQSDVEKAVRLKPEIGYASRGVVRWYRSDLAGAQSDFDQALSLKDSFKDAYAVHYFRGFVRWQLGNFDGALQDLNRSIQLNPKYLEAVGVRGILRFQMGDEVGALRDFDEGIRINTGSSDIYTIRGMIRLTQGDSQGAISDFDQVIRIQPGNVALADMYGSRGIAYFQAGNDEQALASLRQAVQLAKDASSRESYQKLGNAISNLQSQPALRPKMKAYIQTFMQSYLKRYIGQYVQSYRPLQG</sequence>
<feature type="repeat" description="TPR" evidence="3">
    <location>
        <begin position="506"/>
        <end position="539"/>
    </location>
</feature>
<feature type="repeat" description="TPR" evidence="3">
    <location>
        <begin position="401"/>
        <end position="434"/>
    </location>
</feature>
<accession>B0CEJ6</accession>
<dbReference type="Pfam" id="PF13371">
    <property type="entry name" value="TPR_9"/>
    <property type="match status" value="1"/>
</dbReference>
<dbReference type="SUPFAM" id="SSF48452">
    <property type="entry name" value="TPR-like"/>
    <property type="match status" value="2"/>
</dbReference>
<keyword evidence="2 3" id="KW-0802">TPR repeat</keyword>
<dbReference type="HOGENOM" id="CLU_005774_3_0_3"/>
<evidence type="ECO:0000256" key="4">
    <source>
        <dbReference type="SAM" id="MobiDB-lite"/>
    </source>
</evidence>
<proteinExistence type="predicted"/>
<dbReference type="Gene3D" id="1.25.40.10">
    <property type="entry name" value="Tetratricopeptide repeat domain"/>
    <property type="match status" value="3"/>
</dbReference>
<dbReference type="InterPro" id="IPR050498">
    <property type="entry name" value="Ycf3"/>
</dbReference>
<evidence type="ECO:0000256" key="3">
    <source>
        <dbReference type="PROSITE-ProRule" id="PRU00339"/>
    </source>
</evidence>
<evidence type="ECO:0000256" key="2">
    <source>
        <dbReference type="ARBA" id="ARBA00022803"/>
    </source>
</evidence>
<organism evidence="6 7">
    <name type="scientific">Acaryochloris marina (strain MBIC 11017)</name>
    <dbReference type="NCBI Taxonomy" id="329726"/>
    <lineage>
        <taxon>Bacteria</taxon>
        <taxon>Bacillati</taxon>
        <taxon>Cyanobacteriota</taxon>
        <taxon>Cyanophyceae</taxon>
        <taxon>Acaryochloridales</taxon>
        <taxon>Acaryochloridaceae</taxon>
        <taxon>Acaryochloris</taxon>
    </lineage>
</organism>
<dbReference type="InterPro" id="IPR019734">
    <property type="entry name" value="TPR_rpt"/>
</dbReference>
<dbReference type="PROSITE" id="PS50005">
    <property type="entry name" value="TPR"/>
    <property type="match status" value="4"/>
</dbReference>
<evidence type="ECO:0000313" key="7">
    <source>
        <dbReference type="Proteomes" id="UP000000268"/>
    </source>
</evidence>
<feature type="repeat" description="TPR" evidence="3">
    <location>
        <begin position="298"/>
        <end position="331"/>
    </location>
</feature>
<dbReference type="Pfam" id="PF13432">
    <property type="entry name" value="TPR_16"/>
    <property type="match status" value="2"/>
</dbReference>
<feature type="chain" id="PRO_5002746764" evidence="5">
    <location>
        <begin position="29"/>
        <end position="593"/>
    </location>
</feature>
<dbReference type="eggNOG" id="COG0457">
    <property type="taxonomic scope" value="Bacteria"/>
</dbReference>
<evidence type="ECO:0000256" key="1">
    <source>
        <dbReference type="ARBA" id="ARBA00022737"/>
    </source>
</evidence>
<dbReference type="Proteomes" id="UP000000268">
    <property type="component" value="Chromosome"/>
</dbReference>
<dbReference type="GO" id="GO:0046813">
    <property type="term" value="P:receptor-mediated virion attachment to host cell"/>
    <property type="evidence" value="ECO:0007669"/>
    <property type="project" value="TreeGrafter"/>
</dbReference>
<feature type="repeat" description="TPR" evidence="3">
    <location>
        <begin position="469"/>
        <end position="502"/>
    </location>
</feature>
<evidence type="ECO:0000256" key="5">
    <source>
        <dbReference type="SAM" id="SignalP"/>
    </source>
</evidence>
<feature type="compositionally biased region" description="Low complexity" evidence="4">
    <location>
        <begin position="234"/>
        <end position="250"/>
    </location>
</feature>
<dbReference type="InterPro" id="IPR011990">
    <property type="entry name" value="TPR-like_helical_dom_sf"/>
</dbReference>
<gene>
    <name evidence="6" type="ordered locus">AM1_1945</name>
</gene>
<dbReference type="SMART" id="SM00028">
    <property type="entry name" value="TPR"/>
    <property type="match status" value="8"/>
</dbReference>
<reference evidence="6 7" key="1">
    <citation type="journal article" date="2008" name="Proc. Natl. Acad. Sci. U.S.A.">
        <title>Niche adaptation and genome expansion in the chlorophyll d-producing cyanobacterium Acaryochloris marina.</title>
        <authorList>
            <person name="Swingley W.D."/>
            <person name="Chen M."/>
            <person name="Cheung P.C."/>
            <person name="Conrad A.L."/>
            <person name="Dejesa L.C."/>
            <person name="Hao J."/>
            <person name="Honchak B.M."/>
            <person name="Karbach L.E."/>
            <person name="Kurdoglu A."/>
            <person name="Lahiri S."/>
            <person name="Mastrian S.D."/>
            <person name="Miyashita H."/>
            <person name="Page L."/>
            <person name="Ramakrishna P."/>
            <person name="Satoh S."/>
            <person name="Sattley W.M."/>
            <person name="Shimada Y."/>
            <person name="Taylor H.L."/>
            <person name="Tomo T."/>
            <person name="Tsuchiya T."/>
            <person name="Wang Z.T."/>
            <person name="Raymond J."/>
            <person name="Mimuro M."/>
            <person name="Blankenship R.E."/>
            <person name="Touchman J.W."/>
        </authorList>
    </citation>
    <scope>NUCLEOTIDE SEQUENCE [LARGE SCALE GENOMIC DNA]</scope>
    <source>
        <strain evidence="7">MBIC 11017</strain>
    </source>
</reference>
<protein>
    <submittedName>
        <fullName evidence="6">TPR domain protein</fullName>
    </submittedName>
</protein>
<dbReference type="KEGG" id="amr:AM1_1945"/>
<dbReference type="STRING" id="329726.AM1_1945"/>
<keyword evidence="7" id="KW-1185">Reference proteome</keyword>
<dbReference type="SUPFAM" id="SSF50494">
    <property type="entry name" value="Trypsin-like serine proteases"/>
    <property type="match status" value="1"/>
</dbReference>
<dbReference type="AlphaFoldDB" id="B0CEJ6"/>
<dbReference type="RefSeq" id="WP_012162460.1">
    <property type="nucleotide sequence ID" value="NC_009925.1"/>
</dbReference>
<dbReference type="Gene3D" id="2.40.10.10">
    <property type="entry name" value="Trypsin-like serine proteases"/>
    <property type="match status" value="2"/>
</dbReference>
<dbReference type="eggNOG" id="COG0265">
    <property type="taxonomic scope" value="Bacteria"/>
</dbReference>
<dbReference type="EMBL" id="CP000828">
    <property type="protein sequence ID" value="ABW26962.1"/>
    <property type="molecule type" value="Genomic_DNA"/>
</dbReference>
<keyword evidence="5" id="KW-0732">Signal</keyword>
<feature type="compositionally biased region" description="Pro residues" evidence="4">
    <location>
        <begin position="251"/>
        <end position="260"/>
    </location>
</feature>
<dbReference type="InterPro" id="IPR043504">
    <property type="entry name" value="Peptidase_S1_PA_chymotrypsin"/>
</dbReference>
<dbReference type="Pfam" id="PF13365">
    <property type="entry name" value="Trypsin_2"/>
    <property type="match status" value="1"/>
</dbReference>
<dbReference type="InterPro" id="IPR009003">
    <property type="entry name" value="Peptidase_S1_PA"/>
</dbReference>
<feature type="signal peptide" evidence="5">
    <location>
        <begin position="1"/>
        <end position="28"/>
    </location>
</feature>
<dbReference type="PANTHER" id="PTHR44858">
    <property type="entry name" value="TETRATRICOPEPTIDE REPEAT PROTEIN 6"/>
    <property type="match status" value="1"/>
</dbReference>
<dbReference type="GO" id="GO:0009279">
    <property type="term" value="C:cell outer membrane"/>
    <property type="evidence" value="ECO:0007669"/>
    <property type="project" value="TreeGrafter"/>
</dbReference>
<evidence type="ECO:0000313" key="6">
    <source>
        <dbReference type="EMBL" id="ABW26962.1"/>
    </source>
</evidence>
<feature type="region of interest" description="Disordered" evidence="4">
    <location>
        <begin position="232"/>
        <end position="265"/>
    </location>
</feature>
<dbReference type="PANTHER" id="PTHR44858:SF1">
    <property type="entry name" value="UDP-N-ACETYLGLUCOSAMINE--PEPTIDE N-ACETYLGLUCOSAMINYLTRANSFERASE SPINDLY-RELATED"/>
    <property type="match status" value="1"/>
</dbReference>
<keyword evidence="1" id="KW-0677">Repeat</keyword>